<dbReference type="InterPro" id="IPR001029">
    <property type="entry name" value="Flagellin_N"/>
</dbReference>
<dbReference type="OrthoDB" id="9808068at2"/>
<comment type="subcellular location">
    <subcellularLocation>
        <location evidence="3">Secreted</location>
    </subcellularLocation>
    <subcellularLocation>
        <location evidence="3">Bacterial flagellum</location>
    </subcellularLocation>
</comment>
<evidence type="ECO:0000259" key="4">
    <source>
        <dbReference type="Pfam" id="PF00669"/>
    </source>
</evidence>
<dbReference type="GO" id="GO:0005198">
    <property type="term" value="F:structural molecule activity"/>
    <property type="evidence" value="ECO:0007669"/>
    <property type="project" value="UniProtKB-UniRule"/>
</dbReference>
<gene>
    <name evidence="6" type="ORF">F0L46_00570</name>
</gene>
<evidence type="ECO:0000313" key="7">
    <source>
        <dbReference type="Proteomes" id="UP000323142"/>
    </source>
</evidence>
<evidence type="ECO:0000259" key="5">
    <source>
        <dbReference type="Pfam" id="PF00700"/>
    </source>
</evidence>
<reference evidence="6 7" key="2">
    <citation type="submission" date="2019-09" db="EMBL/GenBank/DDBJ databases">
        <authorList>
            <person name="Jin C."/>
        </authorList>
    </citation>
    <scope>NUCLEOTIDE SEQUENCE [LARGE SCALE GENOMIC DNA]</scope>
    <source>
        <strain evidence="6 7">BN140002</strain>
    </source>
</reference>
<dbReference type="SUPFAM" id="SSF64518">
    <property type="entry name" value="Phase 1 flagellin"/>
    <property type="match status" value="1"/>
</dbReference>
<comment type="caution">
    <text evidence="6">The sequence shown here is derived from an EMBL/GenBank/DDBJ whole genome shotgun (WGS) entry which is preliminary data.</text>
</comment>
<organism evidence="6 7">
    <name type="scientific">Salinarimonas soli</name>
    <dbReference type="NCBI Taxonomy" id="1638099"/>
    <lineage>
        <taxon>Bacteria</taxon>
        <taxon>Pseudomonadati</taxon>
        <taxon>Pseudomonadota</taxon>
        <taxon>Alphaproteobacteria</taxon>
        <taxon>Hyphomicrobiales</taxon>
        <taxon>Salinarimonadaceae</taxon>
        <taxon>Salinarimonas</taxon>
    </lineage>
</organism>
<keyword evidence="6" id="KW-0966">Cell projection</keyword>
<dbReference type="Pfam" id="PF00700">
    <property type="entry name" value="Flagellin_C"/>
    <property type="match status" value="1"/>
</dbReference>
<reference evidence="6 7" key="1">
    <citation type="submission" date="2019-09" db="EMBL/GenBank/DDBJ databases">
        <title>Salinarimonas rosea gen. nov., sp. nov., a new member of the a-2 subgroup of the Proteobacteria.</title>
        <authorList>
            <person name="Liu J."/>
        </authorList>
    </citation>
    <scope>NUCLEOTIDE SEQUENCE [LARGE SCALE GENOMIC DNA]</scope>
    <source>
        <strain evidence="6 7">BN140002</strain>
    </source>
</reference>
<dbReference type="Pfam" id="PF00669">
    <property type="entry name" value="Flagellin_N"/>
    <property type="match status" value="1"/>
</dbReference>
<evidence type="ECO:0000256" key="3">
    <source>
        <dbReference type="RuleBase" id="RU362073"/>
    </source>
</evidence>
<dbReference type="GO" id="GO:0009288">
    <property type="term" value="C:bacterial-type flagellum"/>
    <property type="evidence" value="ECO:0007669"/>
    <property type="project" value="UniProtKB-SubCell"/>
</dbReference>
<sequence>MRHRRAPSRKDTIMASAISLSTAMRSNLLSLQNTQDGITLTQNRLATGLKVSSALDNPRSFFQASSMNNRASDLARLQDSMGLAIKTFEAADKGIKAMTKLAENMAAVAKSALDSTTVTARTDFQTQFEELRKQMAAVAADSGINGINLLGGDTLTTEFDEKGTNKQTVAGKDYRSFNATTAYVATDTAGVVGVTQATTWTTVDATGDTAIKASADLVKKAITTLRDQAAVFGSNLTVVKVREDFTKEMINTLKGAADGLTLADQNEEAANLLALQTRQQLGVQALSLANQSQQGILRLF</sequence>
<feature type="domain" description="Flagellin C-terminal" evidence="5">
    <location>
        <begin position="216"/>
        <end position="300"/>
    </location>
</feature>
<evidence type="ECO:0000256" key="1">
    <source>
        <dbReference type="ARBA" id="ARBA00005709"/>
    </source>
</evidence>
<dbReference type="InterPro" id="IPR001492">
    <property type="entry name" value="Flagellin"/>
</dbReference>
<keyword evidence="6" id="KW-0969">Cilium</keyword>
<dbReference type="Gene3D" id="1.20.1330.10">
    <property type="entry name" value="f41 fragment of flagellin, N-terminal domain"/>
    <property type="match status" value="1"/>
</dbReference>
<keyword evidence="2 3" id="KW-0975">Bacterial flagellum</keyword>
<protein>
    <recommendedName>
        <fullName evidence="3">Flagellin</fullName>
    </recommendedName>
</protein>
<dbReference type="PANTHER" id="PTHR42792">
    <property type="entry name" value="FLAGELLIN"/>
    <property type="match status" value="1"/>
</dbReference>
<comment type="function">
    <text evidence="3">Flagellin is the subunit protein which polymerizes to form the filaments of bacterial flagella.</text>
</comment>
<evidence type="ECO:0000313" key="6">
    <source>
        <dbReference type="EMBL" id="KAA2244179.1"/>
    </source>
</evidence>
<accession>A0A5B2W1T7</accession>
<dbReference type="GO" id="GO:0005576">
    <property type="term" value="C:extracellular region"/>
    <property type="evidence" value="ECO:0007669"/>
    <property type="project" value="UniProtKB-SubCell"/>
</dbReference>
<dbReference type="Proteomes" id="UP000323142">
    <property type="component" value="Unassembled WGS sequence"/>
</dbReference>
<feature type="domain" description="Flagellin N-terminal" evidence="4">
    <location>
        <begin position="23"/>
        <end position="152"/>
    </location>
</feature>
<name>A0A5B2W1T7_9HYPH</name>
<dbReference type="EMBL" id="VUOA01000003">
    <property type="protein sequence ID" value="KAA2244179.1"/>
    <property type="molecule type" value="Genomic_DNA"/>
</dbReference>
<proteinExistence type="inferred from homology"/>
<evidence type="ECO:0000256" key="2">
    <source>
        <dbReference type="ARBA" id="ARBA00023143"/>
    </source>
</evidence>
<keyword evidence="3" id="KW-0964">Secreted</keyword>
<dbReference type="PANTHER" id="PTHR42792:SF2">
    <property type="entry name" value="FLAGELLIN"/>
    <property type="match status" value="1"/>
</dbReference>
<comment type="similarity">
    <text evidence="1 3">Belongs to the bacterial flagellin family.</text>
</comment>
<dbReference type="InterPro" id="IPR046358">
    <property type="entry name" value="Flagellin_C"/>
</dbReference>
<keyword evidence="7" id="KW-1185">Reference proteome</keyword>
<keyword evidence="6" id="KW-0282">Flagellum</keyword>
<dbReference type="AlphaFoldDB" id="A0A5B2W1T7"/>